<evidence type="ECO:0000313" key="3">
    <source>
        <dbReference type="Proteomes" id="UP000800038"/>
    </source>
</evidence>
<protein>
    <submittedName>
        <fullName evidence="2">Uncharacterized protein</fullName>
    </submittedName>
</protein>
<accession>A0A6A5SNZ7</accession>
<feature type="compositionally biased region" description="Polar residues" evidence="1">
    <location>
        <begin position="1"/>
        <end position="12"/>
    </location>
</feature>
<proteinExistence type="predicted"/>
<sequence length="114" mass="13021">MLSLLSRASQPRTLGDESDEEVYFMTGEEARSLLESGATLYGPIITEGQQQFYDDPLNVLDLRNPLPRSILPHFLTSEDFQLLSRVRDTILEGATAERCTAQVTEWNKWRDDED</sequence>
<dbReference type="OrthoDB" id="3860121at2759"/>
<name>A0A6A5SNZ7_9PLEO</name>
<feature type="region of interest" description="Disordered" evidence="1">
    <location>
        <begin position="1"/>
        <end position="21"/>
    </location>
</feature>
<dbReference type="Proteomes" id="UP000800038">
    <property type="component" value="Unassembled WGS sequence"/>
</dbReference>
<gene>
    <name evidence="2" type="ORF">EJ02DRAFT_422629</name>
</gene>
<reference evidence="2" key="1">
    <citation type="journal article" date="2020" name="Stud. Mycol.">
        <title>101 Dothideomycetes genomes: a test case for predicting lifestyles and emergence of pathogens.</title>
        <authorList>
            <person name="Haridas S."/>
            <person name="Albert R."/>
            <person name="Binder M."/>
            <person name="Bloem J."/>
            <person name="Labutti K."/>
            <person name="Salamov A."/>
            <person name="Andreopoulos B."/>
            <person name="Baker S."/>
            <person name="Barry K."/>
            <person name="Bills G."/>
            <person name="Bluhm B."/>
            <person name="Cannon C."/>
            <person name="Castanera R."/>
            <person name="Culley D."/>
            <person name="Daum C."/>
            <person name="Ezra D."/>
            <person name="Gonzalez J."/>
            <person name="Henrissat B."/>
            <person name="Kuo A."/>
            <person name="Liang C."/>
            <person name="Lipzen A."/>
            <person name="Lutzoni F."/>
            <person name="Magnuson J."/>
            <person name="Mondo S."/>
            <person name="Nolan M."/>
            <person name="Ohm R."/>
            <person name="Pangilinan J."/>
            <person name="Park H.-J."/>
            <person name="Ramirez L."/>
            <person name="Alfaro M."/>
            <person name="Sun H."/>
            <person name="Tritt A."/>
            <person name="Yoshinaga Y."/>
            <person name="Zwiers L.-H."/>
            <person name="Turgeon B."/>
            <person name="Goodwin S."/>
            <person name="Spatafora J."/>
            <person name="Crous P."/>
            <person name="Grigoriev I."/>
        </authorList>
    </citation>
    <scope>NUCLEOTIDE SEQUENCE</scope>
    <source>
        <strain evidence="2">CBS 161.51</strain>
    </source>
</reference>
<evidence type="ECO:0000256" key="1">
    <source>
        <dbReference type="SAM" id="MobiDB-lite"/>
    </source>
</evidence>
<organism evidence="2 3">
    <name type="scientific">Clathrospora elynae</name>
    <dbReference type="NCBI Taxonomy" id="706981"/>
    <lineage>
        <taxon>Eukaryota</taxon>
        <taxon>Fungi</taxon>
        <taxon>Dikarya</taxon>
        <taxon>Ascomycota</taxon>
        <taxon>Pezizomycotina</taxon>
        <taxon>Dothideomycetes</taxon>
        <taxon>Pleosporomycetidae</taxon>
        <taxon>Pleosporales</taxon>
        <taxon>Diademaceae</taxon>
        <taxon>Clathrospora</taxon>
    </lineage>
</organism>
<dbReference type="EMBL" id="ML976041">
    <property type="protein sequence ID" value="KAF1941893.1"/>
    <property type="molecule type" value="Genomic_DNA"/>
</dbReference>
<dbReference type="AlphaFoldDB" id="A0A6A5SNZ7"/>
<evidence type="ECO:0000313" key="2">
    <source>
        <dbReference type="EMBL" id="KAF1941893.1"/>
    </source>
</evidence>
<keyword evidence="3" id="KW-1185">Reference proteome</keyword>